<keyword evidence="9" id="KW-1185">Reference proteome</keyword>
<accession>A0A8X8LF30</accession>
<protein>
    <submittedName>
        <fullName evidence="8">Outer membrane protein TolC</fullName>
    </submittedName>
</protein>
<keyword evidence="4" id="KW-1134">Transmembrane beta strand</keyword>
<dbReference type="PANTHER" id="PTHR30026:SF20">
    <property type="entry name" value="OUTER MEMBRANE PROTEIN TOLC"/>
    <property type="match status" value="1"/>
</dbReference>
<dbReference type="RefSeq" id="WP_092726405.1">
    <property type="nucleotide sequence ID" value="NZ_FNNO01000018.1"/>
</dbReference>
<evidence type="ECO:0000256" key="4">
    <source>
        <dbReference type="ARBA" id="ARBA00022452"/>
    </source>
</evidence>
<dbReference type="GO" id="GO:0015562">
    <property type="term" value="F:efflux transmembrane transporter activity"/>
    <property type="evidence" value="ECO:0007669"/>
    <property type="project" value="InterPro"/>
</dbReference>
<comment type="similarity">
    <text evidence="2">Belongs to the outer membrane factor (OMF) (TC 1.B.17) family.</text>
</comment>
<name>A0A8X8LF30_9BACT</name>
<comment type="caution">
    <text evidence="8">The sequence shown here is derived from an EMBL/GenBank/DDBJ whole genome shotgun (WGS) entry which is preliminary data.</text>
</comment>
<reference evidence="8 9" key="1">
    <citation type="submission" date="2016-10" db="EMBL/GenBank/DDBJ databases">
        <authorList>
            <person name="Varghese N."/>
            <person name="Submissions S."/>
        </authorList>
    </citation>
    <scope>NUCLEOTIDE SEQUENCE [LARGE SCALE GENOMIC DNA]</scope>
    <source>
        <strain evidence="8 9">DSM 25353</strain>
    </source>
</reference>
<gene>
    <name evidence="8" type="ORF">SAMN05444410_1188</name>
</gene>
<dbReference type="GO" id="GO:0009279">
    <property type="term" value="C:cell outer membrane"/>
    <property type="evidence" value="ECO:0007669"/>
    <property type="project" value="UniProtKB-SubCell"/>
</dbReference>
<dbReference type="InterPro" id="IPR003423">
    <property type="entry name" value="OMP_efflux"/>
</dbReference>
<evidence type="ECO:0000256" key="6">
    <source>
        <dbReference type="ARBA" id="ARBA00023136"/>
    </source>
</evidence>
<keyword evidence="3" id="KW-0813">Transport</keyword>
<dbReference type="Proteomes" id="UP000198711">
    <property type="component" value="Unassembled WGS sequence"/>
</dbReference>
<sequence length="446" mass="50381">MIRKIHITKPLYLLCTLTCLYLPGKAQQLQQDATLLQNASLDNVVQYALKHQPSFQQSLIDEEIVETTIRNKLSAWYPQLNLNYSLQHNFQVPTSVIGGNPIRLGVNNTSAAQFTVSQNLFNRDALLAFRSKGDVRTQARQHTGIDKIGVISNVSKAFYDVLATMQQIKVSDENIARLESSIRIATNQYKAGLTDKTDYKRATISLNNSKATRVANLVVLKAKSAYLKTLMGCPDSVDLHIAYDTLQLEKDAMLDTLQLPDYTRRAEYQFLQTQKRLLSANLQYEKWSYLPTVALNGAYNMNFQDNDFAKLYNMNYPSSFAALTITLPIFQGGKRKANIDQAGWQLKKTNWDIINLKNAVNAQYAQAMAGYKTNLANYQALKENLALAREVYGIIELQYKSGVKTYLEVITAETDLRTSEINYYNALYQVLASKIDVQVALGQIVY</sequence>
<dbReference type="AlphaFoldDB" id="A0A8X8LF30"/>
<dbReference type="Pfam" id="PF02321">
    <property type="entry name" value="OEP"/>
    <property type="match status" value="2"/>
</dbReference>
<comment type="subcellular location">
    <subcellularLocation>
        <location evidence="1">Cell outer membrane</location>
    </subcellularLocation>
</comment>
<evidence type="ECO:0000256" key="2">
    <source>
        <dbReference type="ARBA" id="ARBA00007613"/>
    </source>
</evidence>
<evidence type="ECO:0000256" key="7">
    <source>
        <dbReference type="ARBA" id="ARBA00023237"/>
    </source>
</evidence>
<dbReference type="GO" id="GO:1990281">
    <property type="term" value="C:efflux pump complex"/>
    <property type="evidence" value="ECO:0007669"/>
    <property type="project" value="TreeGrafter"/>
</dbReference>
<keyword evidence="6" id="KW-0472">Membrane</keyword>
<evidence type="ECO:0000313" key="8">
    <source>
        <dbReference type="EMBL" id="SDX50110.1"/>
    </source>
</evidence>
<dbReference type="PANTHER" id="PTHR30026">
    <property type="entry name" value="OUTER MEMBRANE PROTEIN TOLC"/>
    <property type="match status" value="1"/>
</dbReference>
<evidence type="ECO:0000256" key="5">
    <source>
        <dbReference type="ARBA" id="ARBA00022692"/>
    </source>
</evidence>
<dbReference type="EMBL" id="FNNO01000018">
    <property type="protein sequence ID" value="SDX50110.1"/>
    <property type="molecule type" value="Genomic_DNA"/>
</dbReference>
<evidence type="ECO:0000256" key="1">
    <source>
        <dbReference type="ARBA" id="ARBA00004442"/>
    </source>
</evidence>
<evidence type="ECO:0000313" key="9">
    <source>
        <dbReference type="Proteomes" id="UP000198711"/>
    </source>
</evidence>
<organism evidence="8 9">
    <name type="scientific">Hydrobacter penzbergensis</name>
    <dbReference type="NCBI Taxonomy" id="1235997"/>
    <lineage>
        <taxon>Bacteria</taxon>
        <taxon>Pseudomonadati</taxon>
        <taxon>Bacteroidota</taxon>
        <taxon>Chitinophagia</taxon>
        <taxon>Chitinophagales</taxon>
        <taxon>Chitinophagaceae</taxon>
        <taxon>Hydrobacter</taxon>
    </lineage>
</organism>
<keyword evidence="5" id="KW-0812">Transmembrane</keyword>
<proteinExistence type="inferred from homology"/>
<keyword evidence="7" id="KW-0998">Cell outer membrane</keyword>
<dbReference type="InterPro" id="IPR051906">
    <property type="entry name" value="TolC-like"/>
</dbReference>
<dbReference type="SUPFAM" id="SSF56954">
    <property type="entry name" value="Outer membrane efflux proteins (OEP)"/>
    <property type="match status" value="1"/>
</dbReference>
<dbReference type="GO" id="GO:0015288">
    <property type="term" value="F:porin activity"/>
    <property type="evidence" value="ECO:0007669"/>
    <property type="project" value="TreeGrafter"/>
</dbReference>
<evidence type="ECO:0000256" key="3">
    <source>
        <dbReference type="ARBA" id="ARBA00022448"/>
    </source>
</evidence>
<dbReference type="Gene3D" id="1.20.1600.10">
    <property type="entry name" value="Outer membrane efflux proteins (OEP)"/>
    <property type="match status" value="1"/>
</dbReference>